<evidence type="ECO:0000313" key="2">
    <source>
        <dbReference type="EMBL" id="RCK04159.1"/>
    </source>
</evidence>
<feature type="region of interest" description="Disordered" evidence="1">
    <location>
        <begin position="165"/>
        <end position="190"/>
    </location>
</feature>
<sequence length="515" mass="55752">MMKLQDFFTKESKQTLIDPTNGFFGEAILTYEFTRNRNIVNLTHSNSFNVRVKMRVLIPGIGIGMADGNPNGYQNYPVYLKTSAALRCATQGVSATLKKMFPKTLNSSVETNTNTSDGTTASRSNEHTNGSSSSNVNTFGVQIGGGAFGDIPTFNVGVDYSHSWESSHSQSTTAGTGSAQDHQAASGSEMSIKDWSSYGTAKNLNGADTNNTIGEVTEWVWAQSYPWDIVQFHQLNGTTVQLPDYVLKRLQINETVNDAQVQILQPPSHLSLLGLDFTMMAEWEVTFPGNLTSIEEIDIHHDFTLIKASHTVGTNIPTVTLNTAGTMDAIVDETSIELGQYALQPLKASGLRATGIGFKENLFDVVPTSTQDFKIVSIANDLLVTGSGFDGVMSTSFSNTDKSAEFTITFKTLDIHSEFSLLLRHWIGDNSGPVTLTCLINGLWTEIIKVDGTEGHGGKNNNSSIALRNTDLTSVNFHDYVVPGTNTIVVTVTPDDPAATNNLYVLSALGIDDNS</sequence>
<organism evidence="2 3">
    <name type="scientific">Thalassospira xianhensis MCCC 1A02616</name>
    <dbReference type="NCBI Taxonomy" id="1177929"/>
    <lineage>
        <taxon>Bacteria</taxon>
        <taxon>Pseudomonadati</taxon>
        <taxon>Pseudomonadota</taxon>
        <taxon>Alphaproteobacteria</taxon>
        <taxon>Rhodospirillales</taxon>
        <taxon>Thalassospiraceae</taxon>
        <taxon>Thalassospira</taxon>
    </lineage>
</organism>
<protein>
    <submittedName>
        <fullName evidence="2">Uncharacterized protein</fullName>
    </submittedName>
</protein>
<name>A0A367U7T8_9PROT</name>
<keyword evidence="3" id="KW-1185">Reference proteome</keyword>
<dbReference type="EMBL" id="JPWA01000036">
    <property type="protein sequence ID" value="RCK04159.1"/>
    <property type="molecule type" value="Genomic_DNA"/>
</dbReference>
<evidence type="ECO:0000256" key="1">
    <source>
        <dbReference type="SAM" id="MobiDB-lite"/>
    </source>
</evidence>
<feature type="region of interest" description="Disordered" evidence="1">
    <location>
        <begin position="107"/>
        <end position="136"/>
    </location>
</feature>
<gene>
    <name evidence="2" type="ORF">TH5_21540</name>
</gene>
<reference evidence="2 3" key="1">
    <citation type="submission" date="2014-07" db="EMBL/GenBank/DDBJ databases">
        <title>Draft genome sequence of Thalassospira xianhensis P-4 (MCCC 1A02616).</title>
        <authorList>
            <person name="Lai Q."/>
            <person name="Shao Z."/>
        </authorList>
    </citation>
    <scope>NUCLEOTIDE SEQUENCE [LARGE SCALE GENOMIC DNA]</scope>
    <source>
        <strain evidence="2 3">MCCC 1A02616</strain>
    </source>
</reference>
<evidence type="ECO:0000313" key="3">
    <source>
        <dbReference type="Proteomes" id="UP000252419"/>
    </source>
</evidence>
<comment type="caution">
    <text evidence="2">The sequence shown here is derived from an EMBL/GenBank/DDBJ whole genome shotgun (WGS) entry which is preliminary data.</text>
</comment>
<feature type="compositionally biased region" description="Polar residues" evidence="1">
    <location>
        <begin position="172"/>
        <end position="189"/>
    </location>
</feature>
<dbReference type="Proteomes" id="UP000252419">
    <property type="component" value="Unassembled WGS sequence"/>
</dbReference>
<accession>A0A367U7T8</accession>
<dbReference type="AlphaFoldDB" id="A0A367U7T8"/>
<dbReference type="RefSeq" id="WP_114123531.1">
    <property type="nucleotide sequence ID" value="NZ_JPWA01000036.1"/>
</dbReference>
<proteinExistence type="predicted"/>